<protein>
    <recommendedName>
        <fullName evidence="1">Putative membrane protein insertion efficiency factor</fullName>
    </recommendedName>
</protein>
<keyword evidence="1" id="KW-0472">Membrane</keyword>
<gene>
    <name evidence="2" type="ORF">A2648_00790</name>
</gene>
<accession>A0A1G2CTU0</accession>
<dbReference type="GO" id="GO:0005886">
    <property type="term" value="C:plasma membrane"/>
    <property type="evidence" value="ECO:0007669"/>
    <property type="project" value="UniProtKB-SubCell"/>
</dbReference>
<comment type="subcellular location">
    <subcellularLocation>
        <location evidence="1">Cell membrane</location>
        <topology evidence="1">Peripheral membrane protein</topology>
        <orientation evidence="1">Cytoplasmic side</orientation>
    </subcellularLocation>
</comment>
<dbReference type="STRING" id="1798657.A2648_00790"/>
<comment type="function">
    <text evidence="1">Could be involved in insertion of integral membrane proteins into the membrane.</text>
</comment>
<organism evidence="2 3">
    <name type="scientific">Candidatus Lloydbacteria bacterium RIFCSPHIGHO2_01_FULL_41_20</name>
    <dbReference type="NCBI Taxonomy" id="1798657"/>
    <lineage>
        <taxon>Bacteria</taxon>
        <taxon>Candidatus Lloydiibacteriota</taxon>
    </lineage>
</organism>
<dbReference type="PANTHER" id="PTHR33383">
    <property type="entry name" value="MEMBRANE PROTEIN INSERTION EFFICIENCY FACTOR-RELATED"/>
    <property type="match status" value="1"/>
</dbReference>
<comment type="similarity">
    <text evidence="1">Belongs to the UPF0161 family.</text>
</comment>
<dbReference type="NCBIfam" id="TIGR00278">
    <property type="entry name" value="membrane protein insertion efficiency factor YidD"/>
    <property type="match status" value="1"/>
</dbReference>
<comment type="caution">
    <text evidence="2">The sequence shown here is derived from an EMBL/GenBank/DDBJ whole genome shotgun (WGS) entry which is preliminary data.</text>
</comment>
<dbReference type="EMBL" id="MHLH01000001">
    <property type="protein sequence ID" value="OGZ04794.1"/>
    <property type="molecule type" value="Genomic_DNA"/>
</dbReference>
<reference evidence="2 3" key="1">
    <citation type="journal article" date="2016" name="Nat. Commun.">
        <title>Thousands of microbial genomes shed light on interconnected biogeochemical processes in an aquifer system.</title>
        <authorList>
            <person name="Anantharaman K."/>
            <person name="Brown C.T."/>
            <person name="Hug L.A."/>
            <person name="Sharon I."/>
            <person name="Castelle C.J."/>
            <person name="Probst A.J."/>
            <person name="Thomas B.C."/>
            <person name="Singh A."/>
            <person name="Wilkins M.J."/>
            <person name="Karaoz U."/>
            <person name="Brodie E.L."/>
            <person name="Williams K.H."/>
            <person name="Hubbard S.S."/>
            <person name="Banfield J.F."/>
        </authorList>
    </citation>
    <scope>NUCLEOTIDE SEQUENCE [LARGE SCALE GENOMIC DNA]</scope>
</reference>
<keyword evidence="1" id="KW-1003">Cell membrane</keyword>
<dbReference type="HAMAP" id="MF_00386">
    <property type="entry name" value="UPF0161_YidD"/>
    <property type="match status" value="1"/>
</dbReference>
<evidence type="ECO:0000313" key="3">
    <source>
        <dbReference type="Proteomes" id="UP000178841"/>
    </source>
</evidence>
<dbReference type="InterPro" id="IPR002696">
    <property type="entry name" value="Membr_insert_effic_factor_YidD"/>
</dbReference>
<name>A0A1G2CTU0_9BACT</name>
<dbReference type="Pfam" id="PF01809">
    <property type="entry name" value="YidD"/>
    <property type="match status" value="1"/>
</dbReference>
<proteinExistence type="inferred from homology"/>
<dbReference type="PANTHER" id="PTHR33383:SF1">
    <property type="entry name" value="MEMBRANE PROTEIN INSERTION EFFICIENCY FACTOR-RELATED"/>
    <property type="match status" value="1"/>
</dbReference>
<dbReference type="SMART" id="SM01234">
    <property type="entry name" value="Haemolytic"/>
    <property type="match status" value="1"/>
</dbReference>
<evidence type="ECO:0000313" key="2">
    <source>
        <dbReference type="EMBL" id="OGZ04794.1"/>
    </source>
</evidence>
<dbReference type="AlphaFoldDB" id="A0A1G2CTU0"/>
<evidence type="ECO:0000256" key="1">
    <source>
        <dbReference type="HAMAP-Rule" id="MF_00386"/>
    </source>
</evidence>
<dbReference type="Proteomes" id="UP000178841">
    <property type="component" value="Unassembled WGS sequence"/>
</dbReference>
<sequence>MKNVFSSIILIYQKLFSPETGVITTNLTPPRPTCAFYPTCSEYTRLSIIKHGALKGILLGLKRVSRCHPFQNYQIDAVPEKFVIN</sequence>